<keyword evidence="2" id="KW-0201">Cytochrome c-type biogenesis</keyword>
<evidence type="ECO:0000313" key="4">
    <source>
        <dbReference type="Proteomes" id="UP001138961"/>
    </source>
</evidence>
<evidence type="ECO:0000256" key="1">
    <source>
        <dbReference type="ARBA" id="ARBA00004196"/>
    </source>
</evidence>
<comment type="subcellular location">
    <subcellularLocation>
        <location evidence="1">Cell envelope</location>
    </subcellularLocation>
</comment>
<accession>A0ABS8BQS1</accession>
<dbReference type="SUPFAM" id="SSF48452">
    <property type="entry name" value="TPR-like"/>
    <property type="match status" value="1"/>
</dbReference>
<dbReference type="PANTHER" id="PTHR47870:SF1">
    <property type="entry name" value="CYTOCHROME C-TYPE BIOGENESIS PROTEIN CCMH"/>
    <property type="match status" value="1"/>
</dbReference>
<dbReference type="NCBIfam" id="TIGR03142">
    <property type="entry name" value="cytochro_ccmI"/>
    <property type="match status" value="1"/>
</dbReference>
<organism evidence="3 4">
    <name type="scientific">Loktanella gaetbuli</name>
    <dbReference type="NCBI Taxonomy" id="2881335"/>
    <lineage>
        <taxon>Bacteria</taxon>
        <taxon>Pseudomonadati</taxon>
        <taxon>Pseudomonadota</taxon>
        <taxon>Alphaproteobacteria</taxon>
        <taxon>Rhodobacterales</taxon>
        <taxon>Roseobacteraceae</taxon>
        <taxon>Loktanella</taxon>
    </lineage>
</organism>
<dbReference type="PANTHER" id="PTHR47870">
    <property type="entry name" value="CYTOCHROME C-TYPE BIOGENESIS PROTEIN CCMH"/>
    <property type="match status" value="1"/>
</dbReference>
<proteinExistence type="predicted"/>
<dbReference type="InterPro" id="IPR011990">
    <property type="entry name" value="TPR-like_helical_dom_sf"/>
</dbReference>
<evidence type="ECO:0000313" key="3">
    <source>
        <dbReference type="EMBL" id="MCB5197881.1"/>
    </source>
</evidence>
<name>A0ABS8BQS1_9RHOB</name>
<dbReference type="InterPro" id="IPR051263">
    <property type="entry name" value="C-type_cytochrome_biogenesis"/>
</dbReference>
<dbReference type="Gene3D" id="1.25.40.10">
    <property type="entry name" value="Tetratricopeptide repeat domain"/>
    <property type="match status" value="1"/>
</dbReference>
<dbReference type="Proteomes" id="UP001138961">
    <property type="component" value="Unassembled WGS sequence"/>
</dbReference>
<comment type="caution">
    <text evidence="3">The sequence shown here is derived from an EMBL/GenBank/DDBJ whole genome shotgun (WGS) entry which is preliminary data.</text>
</comment>
<keyword evidence="4" id="KW-1185">Reference proteome</keyword>
<dbReference type="EMBL" id="JAJATZ010000001">
    <property type="protein sequence ID" value="MCB5197881.1"/>
    <property type="molecule type" value="Genomic_DNA"/>
</dbReference>
<protein>
    <submittedName>
        <fullName evidence="3">C-type cytochrome biogenesis protein CcmI</fullName>
    </submittedName>
</protein>
<gene>
    <name evidence="3" type="primary">ccmI</name>
    <name evidence="3" type="ORF">LGQ03_01370</name>
</gene>
<sequence>MFWLICILMTLCVAAYVAVPLMRSDPLPEESQDLAIYKGQLEEVDRDVARGVLIPEEADRARTEISRRLLLASRAIRKTGNASVTVNRGVAIATLAMMAGLGAWIYTSIGAPGLPDQPLSARLALADEVRANRPDQAALEAATPPRAPVDAPADYIEQIEQLRIIVPTRPDDLQGWTLLAYHESQLGNFGAAARAQARVVALQGDDVPLADLERQADLLVIAADGIISPEAEAVTEAILARDPRNVPGRYFMGALYYQIGRADTAFRIWRPLVESGETGFHADMARSQIEDAARRAGVEYSLPERPGPSPADIAAAENMSEEDRNAMIGGMVNQLADRLGSQGGPATDWARLISAYGVLGETTAAAEVWAEAQRTFANNPEAIETLRAAAQGAGVAE</sequence>
<dbReference type="RefSeq" id="WP_226746948.1">
    <property type="nucleotide sequence ID" value="NZ_JAJATZ010000001.1"/>
</dbReference>
<reference evidence="3" key="1">
    <citation type="submission" date="2021-10" db="EMBL/GenBank/DDBJ databases">
        <title>Loktanella gaetbuli sp. nov., isolated from a tidal flat.</title>
        <authorList>
            <person name="Park S."/>
            <person name="Yoon J.-H."/>
        </authorList>
    </citation>
    <scope>NUCLEOTIDE SEQUENCE</scope>
    <source>
        <strain evidence="3">TSTF-M6</strain>
    </source>
</reference>
<evidence type="ECO:0000256" key="2">
    <source>
        <dbReference type="ARBA" id="ARBA00022748"/>
    </source>
</evidence>
<dbReference type="InterPro" id="IPR017560">
    <property type="entry name" value="Cyt_c_biogenesis_CcmI"/>
</dbReference>